<evidence type="ECO:0000256" key="1">
    <source>
        <dbReference type="ARBA" id="ARBA00005711"/>
    </source>
</evidence>
<keyword evidence="6" id="KW-1185">Reference proteome</keyword>
<keyword evidence="2" id="KW-0175">Coiled coil</keyword>
<evidence type="ECO:0000313" key="6">
    <source>
        <dbReference type="Proteomes" id="UP000825935"/>
    </source>
</evidence>
<dbReference type="PANTHER" id="PTHR31775:SF5">
    <property type="entry name" value="REMORIN 1.4"/>
    <property type="match status" value="1"/>
</dbReference>
<dbReference type="EMBL" id="CM035438">
    <property type="protein sequence ID" value="KAH7285415.1"/>
    <property type="molecule type" value="Genomic_DNA"/>
</dbReference>
<protein>
    <recommendedName>
        <fullName evidence="4">Remorin C-terminal domain-containing protein</fullName>
    </recommendedName>
</protein>
<dbReference type="Pfam" id="PF03763">
    <property type="entry name" value="Remorin_C"/>
    <property type="match status" value="1"/>
</dbReference>
<feature type="compositionally biased region" description="Basic and acidic residues" evidence="3">
    <location>
        <begin position="1"/>
        <end position="10"/>
    </location>
</feature>
<comment type="caution">
    <text evidence="5">The sequence shown here is derived from an EMBL/GenBank/DDBJ whole genome shotgun (WGS) entry which is preliminary data.</text>
</comment>
<dbReference type="PANTHER" id="PTHR31775">
    <property type="entry name" value="OS02G0117200 PROTEIN"/>
    <property type="match status" value="1"/>
</dbReference>
<sequence length="199" mass="22186">MAAATPEDRFPSSTSRTRITDPTSPTPLVVQELGEKLGTPATDDSKLCMEAATGETSPSSTSLPDKNIVEGENYRDRDEALAKVNQERTLSHIRAWEENEKAKAANKYNKTIAKIDSWEIAQKAAAEANLKKAEETLERRKAAYVEKMRNQISEVHKSAEEQRAVAEARKGEEMVKAEELAARFRAQNHVPRKFLCFGP</sequence>
<proteinExistence type="inferred from homology"/>
<accession>A0A8T2QPJ4</accession>
<evidence type="ECO:0000256" key="2">
    <source>
        <dbReference type="SAM" id="Coils"/>
    </source>
</evidence>
<gene>
    <name evidence="5" type="ORF">KP509_33G027200</name>
</gene>
<feature type="region of interest" description="Disordered" evidence="3">
    <location>
        <begin position="1"/>
        <end position="29"/>
    </location>
</feature>
<evidence type="ECO:0000259" key="4">
    <source>
        <dbReference type="Pfam" id="PF03763"/>
    </source>
</evidence>
<feature type="compositionally biased region" description="Polar residues" evidence="3">
    <location>
        <begin position="11"/>
        <end position="23"/>
    </location>
</feature>
<comment type="similarity">
    <text evidence="1">Belongs to the remorin family.</text>
</comment>
<dbReference type="OMA" id="CMEAATG"/>
<name>A0A8T2QPJ4_CERRI</name>
<feature type="coiled-coil region" evidence="2">
    <location>
        <begin position="123"/>
        <end position="169"/>
    </location>
</feature>
<evidence type="ECO:0000256" key="3">
    <source>
        <dbReference type="SAM" id="MobiDB-lite"/>
    </source>
</evidence>
<dbReference type="Proteomes" id="UP000825935">
    <property type="component" value="Chromosome 33"/>
</dbReference>
<evidence type="ECO:0000313" key="5">
    <source>
        <dbReference type="EMBL" id="KAH7285415.1"/>
    </source>
</evidence>
<dbReference type="AlphaFoldDB" id="A0A8T2QPJ4"/>
<dbReference type="OrthoDB" id="684343at2759"/>
<reference evidence="5" key="1">
    <citation type="submission" date="2021-08" db="EMBL/GenBank/DDBJ databases">
        <title>WGS assembly of Ceratopteris richardii.</title>
        <authorList>
            <person name="Marchant D.B."/>
            <person name="Chen G."/>
            <person name="Jenkins J."/>
            <person name="Shu S."/>
            <person name="Leebens-Mack J."/>
            <person name="Grimwood J."/>
            <person name="Schmutz J."/>
            <person name="Soltis P."/>
            <person name="Soltis D."/>
            <person name="Chen Z.-H."/>
        </authorList>
    </citation>
    <scope>NUCLEOTIDE SEQUENCE</scope>
    <source>
        <strain evidence="5">Whitten #5841</strain>
        <tissue evidence="5">Leaf</tissue>
    </source>
</reference>
<dbReference type="InterPro" id="IPR005516">
    <property type="entry name" value="Remorin_C"/>
</dbReference>
<organism evidence="5 6">
    <name type="scientific">Ceratopteris richardii</name>
    <name type="common">Triangle waterfern</name>
    <dbReference type="NCBI Taxonomy" id="49495"/>
    <lineage>
        <taxon>Eukaryota</taxon>
        <taxon>Viridiplantae</taxon>
        <taxon>Streptophyta</taxon>
        <taxon>Embryophyta</taxon>
        <taxon>Tracheophyta</taxon>
        <taxon>Polypodiopsida</taxon>
        <taxon>Polypodiidae</taxon>
        <taxon>Polypodiales</taxon>
        <taxon>Pteridineae</taxon>
        <taxon>Pteridaceae</taxon>
        <taxon>Parkerioideae</taxon>
        <taxon>Ceratopteris</taxon>
    </lineage>
</organism>
<feature type="domain" description="Remorin C-terminal" evidence="4">
    <location>
        <begin position="89"/>
        <end position="193"/>
    </location>
</feature>